<dbReference type="PANTHER" id="PTHR23082:SF0">
    <property type="entry name" value="GENERAL TRANSCRIPTION FACTOR 3C POLYPEPTIDE 3"/>
    <property type="match status" value="1"/>
</dbReference>
<proteinExistence type="predicted"/>
<name>A0AAW0M889_QUESU</name>
<keyword evidence="2" id="KW-1185">Reference proteome</keyword>
<dbReference type="InterPro" id="IPR039340">
    <property type="entry name" value="Tfc4/TFIIIC-102/Sfc4"/>
</dbReference>
<organism evidence="1 2">
    <name type="scientific">Quercus suber</name>
    <name type="common">Cork oak</name>
    <dbReference type="NCBI Taxonomy" id="58331"/>
    <lineage>
        <taxon>Eukaryota</taxon>
        <taxon>Viridiplantae</taxon>
        <taxon>Streptophyta</taxon>
        <taxon>Embryophyta</taxon>
        <taxon>Tracheophyta</taxon>
        <taxon>Spermatophyta</taxon>
        <taxon>Magnoliopsida</taxon>
        <taxon>eudicotyledons</taxon>
        <taxon>Gunneridae</taxon>
        <taxon>Pentapetalae</taxon>
        <taxon>rosids</taxon>
        <taxon>fabids</taxon>
        <taxon>Fagales</taxon>
        <taxon>Fagaceae</taxon>
        <taxon>Quercus</taxon>
    </lineage>
</organism>
<evidence type="ECO:0000313" key="2">
    <source>
        <dbReference type="Proteomes" id="UP000237347"/>
    </source>
</evidence>
<dbReference type="PANTHER" id="PTHR23082">
    <property type="entry name" value="TRANSCRIPTION INITIATION FACTOR IIIC TFIIIC , POLYPEPTIDE 3-RELATED"/>
    <property type="match status" value="1"/>
</dbReference>
<dbReference type="Proteomes" id="UP000237347">
    <property type="component" value="Unassembled WGS sequence"/>
</dbReference>
<dbReference type="EMBL" id="PKMF04000010">
    <property type="protein sequence ID" value="KAK7859805.1"/>
    <property type="molecule type" value="Genomic_DNA"/>
</dbReference>
<dbReference type="GO" id="GO:0000127">
    <property type="term" value="C:transcription factor TFIIIC complex"/>
    <property type="evidence" value="ECO:0007669"/>
    <property type="project" value="TreeGrafter"/>
</dbReference>
<evidence type="ECO:0000313" key="1">
    <source>
        <dbReference type="EMBL" id="KAK7859805.1"/>
    </source>
</evidence>
<comment type="caution">
    <text evidence="1">The sequence shown here is derived from an EMBL/GenBank/DDBJ whole genome shotgun (WGS) entry which is preliminary data.</text>
</comment>
<accession>A0AAW0M889</accession>
<reference evidence="1 2" key="1">
    <citation type="journal article" date="2018" name="Sci. Data">
        <title>The draft genome sequence of cork oak.</title>
        <authorList>
            <person name="Ramos A.M."/>
            <person name="Usie A."/>
            <person name="Barbosa P."/>
            <person name="Barros P.M."/>
            <person name="Capote T."/>
            <person name="Chaves I."/>
            <person name="Simoes F."/>
            <person name="Abreu I."/>
            <person name="Carrasquinho I."/>
            <person name="Faro C."/>
            <person name="Guimaraes J.B."/>
            <person name="Mendonca D."/>
            <person name="Nobrega F."/>
            <person name="Rodrigues L."/>
            <person name="Saibo N.J.M."/>
            <person name="Varela M.C."/>
            <person name="Egas C."/>
            <person name="Matos J."/>
            <person name="Miguel C.M."/>
            <person name="Oliveira M.M."/>
            <person name="Ricardo C.P."/>
            <person name="Goncalves S."/>
        </authorList>
    </citation>
    <scope>NUCLEOTIDE SEQUENCE [LARGE SCALE GENOMIC DNA]</scope>
    <source>
        <strain evidence="2">cv. HL8</strain>
    </source>
</reference>
<gene>
    <name evidence="1" type="ORF">CFP56_002070</name>
</gene>
<dbReference type="AlphaFoldDB" id="A0AAW0M889"/>
<protein>
    <submittedName>
        <fullName evidence="1">Uncharacterized protein</fullName>
    </submittedName>
</protein>
<dbReference type="GO" id="GO:0006383">
    <property type="term" value="P:transcription by RNA polymerase III"/>
    <property type="evidence" value="ECO:0007669"/>
    <property type="project" value="InterPro"/>
</dbReference>
<sequence length="150" mass="17607">MRLPNPDPSSVKSTFVAFPASFPFTIVRVDNRDSRHFKFLCGMLSKLQDCVPPIIIYTHQFTMASNHQHATTKYLEAYKRLQNKHQRLAQGLAFLYNNIRLCENSQVQFASYYENVLTIREKDYPIPKLHCENPNIVENQKLRYIIMNIL</sequence>